<dbReference type="GeneID" id="19984018"/>
<sequence length="559" mass="63393">MSPAATTIKTSLSIMTPTSLGFLCVFLTEYLPHNTPQHHASSWALVLAARTSHNNTYISYSHSDSNGGSSPPETQQGFVEDSTFESDVPSNLWLVPANFDFSSSISEPAEESLASSSSGSSSPLFRFSPHPQEQDTTTTVSSPASTHSYSDLQFQRHEQDGVHQHRSLEENLELEDRNRELLAENDALRKTVDTQQRFIATGATRLRKSEIEAEKRKSLAGYNLDQSSPIAVPQWKPEPAAHDPHAEIERLKSHLEQQDRALHHSRREIHRLEEVVVDKETEITVLNDVINQFRSGARQAYYYVQTLLYRFNWLQQHCTNPVAAHEQLANQNLSLQHELQNMEHHLEDVQNQNNALLMDRDHLYTLYVARDNDLREAVDEYGQLDVHRHHLEIANAQLEAEKRELKAANTKLKAKKNKAKVANVKRTATFRKLKAEIQAQLKKVDGTRKNIIKTCFNKTLDQNKNDECEATNLGEEPQAELRHCQTANKTCDIPSGFPDHSLGPLPFPLPESFLVYRSVEEDEVNEEDEDEETTTDGGVLDLVRLINMLTIEDELDLIT</sequence>
<protein>
    <submittedName>
        <fullName evidence="3">Uncharacterized protein</fullName>
    </submittedName>
</protein>
<gene>
    <name evidence="3" type="ORF">G647_05525</name>
</gene>
<name>V9DA51_9EURO</name>
<feature type="region of interest" description="Disordered" evidence="2">
    <location>
        <begin position="58"/>
        <end position="82"/>
    </location>
</feature>
<reference evidence="3 4" key="1">
    <citation type="submission" date="2013-03" db="EMBL/GenBank/DDBJ databases">
        <title>The Genome Sequence of Cladophialophora carrionii CBS 160.54.</title>
        <authorList>
            <consortium name="The Broad Institute Genomics Platform"/>
            <person name="Cuomo C."/>
            <person name="de Hoog S."/>
            <person name="Gorbushina A."/>
            <person name="Walker B."/>
            <person name="Young S.K."/>
            <person name="Zeng Q."/>
            <person name="Gargeya S."/>
            <person name="Fitzgerald M."/>
            <person name="Haas B."/>
            <person name="Abouelleil A."/>
            <person name="Allen A.W."/>
            <person name="Alvarado L."/>
            <person name="Arachchi H.M."/>
            <person name="Berlin A.M."/>
            <person name="Chapman S.B."/>
            <person name="Gainer-Dewar J."/>
            <person name="Goldberg J."/>
            <person name="Griggs A."/>
            <person name="Gujja S."/>
            <person name="Hansen M."/>
            <person name="Howarth C."/>
            <person name="Imamovic A."/>
            <person name="Ireland A."/>
            <person name="Larimer J."/>
            <person name="McCowan C."/>
            <person name="Murphy C."/>
            <person name="Pearson M."/>
            <person name="Poon T.W."/>
            <person name="Priest M."/>
            <person name="Roberts A."/>
            <person name="Saif S."/>
            <person name="Shea T."/>
            <person name="Sisk P."/>
            <person name="Sykes S."/>
            <person name="Wortman J."/>
            <person name="Nusbaum C."/>
            <person name="Birren B."/>
        </authorList>
    </citation>
    <scope>NUCLEOTIDE SEQUENCE [LARGE SCALE GENOMIC DNA]</scope>
    <source>
        <strain evidence="3 4">CBS 160.54</strain>
    </source>
</reference>
<dbReference type="AlphaFoldDB" id="V9DA51"/>
<feature type="coiled-coil region" evidence="1">
    <location>
        <begin position="325"/>
        <end position="359"/>
    </location>
</feature>
<feature type="compositionally biased region" description="Polar residues" evidence="2">
    <location>
        <begin position="134"/>
        <end position="148"/>
    </location>
</feature>
<feature type="region of interest" description="Disordered" evidence="2">
    <location>
        <begin position="110"/>
        <end position="148"/>
    </location>
</feature>
<dbReference type="HOGENOM" id="CLU_487441_0_0_1"/>
<dbReference type="EMBL" id="KB822705">
    <property type="protein sequence ID" value="ETI23720.1"/>
    <property type="molecule type" value="Genomic_DNA"/>
</dbReference>
<dbReference type="OrthoDB" id="10469006at2759"/>
<evidence type="ECO:0000313" key="4">
    <source>
        <dbReference type="Proteomes" id="UP000030678"/>
    </source>
</evidence>
<dbReference type="VEuPathDB" id="FungiDB:G647_05525"/>
<dbReference type="RefSeq" id="XP_008728075.1">
    <property type="nucleotide sequence ID" value="XM_008729853.1"/>
</dbReference>
<feature type="coiled-coil region" evidence="1">
    <location>
        <begin position="248"/>
        <end position="275"/>
    </location>
</feature>
<feature type="compositionally biased region" description="Low complexity" evidence="2">
    <location>
        <begin position="59"/>
        <end position="70"/>
    </location>
</feature>
<proteinExistence type="predicted"/>
<organism evidence="3 4">
    <name type="scientific">Cladophialophora carrionii CBS 160.54</name>
    <dbReference type="NCBI Taxonomy" id="1279043"/>
    <lineage>
        <taxon>Eukaryota</taxon>
        <taxon>Fungi</taxon>
        <taxon>Dikarya</taxon>
        <taxon>Ascomycota</taxon>
        <taxon>Pezizomycotina</taxon>
        <taxon>Eurotiomycetes</taxon>
        <taxon>Chaetothyriomycetidae</taxon>
        <taxon>Chaetothyriales</taxon>
        <taxon>Herpotrichiellaceae</taxon>
        <taxon>Cladophialophora</taxon>
    </lineage>
</organism>
<evidence type="ECO:0000256" key="1">
    <source>
        <dbReference type="SAM" id="Coils"/>
    </source>
</evidence>
<keyword evidence="1" id="KW-0175">Coiled coil</keyword>
<dbReference type="Proteomes" id="UP000030678">
    <property type="component" value="Unassembled WGS sequence"/>
</dbReference>
<accession>V9DA51</accession>
<feature type="compositionally biased region" description="Low complexity" evidence="2">
    <location>
        <begin position="110"/>
        <end position="129"/>
    </location>
</feature>
<feature type="coiled-coil region" evidence="1">
    <location>
        <begin position="384"/>
        <end position="425"/>
    </location>
</feature>
<evidence type="ECO:0000313" key="3">
    <source>
        <dbReference type="EMBL" id="ETI23720.1"/>
    </source>
</evidence>
<evidence type="ECO:0000256" key="2">
    <source>
        <dbReference type="SAM" id="MobiDB-lite"/>
    </source>
</evidence>